<keyword evidence="16" id="KW-0812">Transmembrane</keyword>
<evidence type="ECO:0000256" key="16">
    <source>
        <dbReference type="SAM" id="Phobius"/>
    </source>
</evidence>
<dbReference type="PANTHER" id="PTHR24096">
    <property type="entry name" value="LONG-CHAIN-FATTY-ACID--COA LIGASE"/>
    <property type="match status" value="1"/>
</dbReference>
<evidence type="ECO:0000313" key="19">
    <source>
        <dbReference type="EMBL" id="JAV71653.1"/>
    </source>
</evidence>
<keyword evidence="11" id="KW-0503">Monooxygenase</keyword>
<evidence type="ECO:0000256" key="2">
    <source>
        <dbReference type="ARBA" id="ARBA00004275"/>
    </source>
</evidence>
<feature type="transmembrane region" description="Helical" evidence="16">
    <location>
        <begin position="85"/>
        <end position="104"/>
    </location>
</feature>
<dbReference type="PANTHER" id="PTHR24096:SF423">
    <property type="entry name" value="GM05240P"/>
    <property type="match status" value="1"/>
</dbReference>
<feature type="domain" description="AMP-binding enzyme C-terminal" evidence="18">
    <location>
        <begin position="445"/>
        <end position="521"/>
    </location>
</feature>
<dbReference type="FunFam" id="3.30.300.30:FF:000007">
    <property type="entry name" value="4-coumarate--CoA ligase 2"/>
    <property type="match status" value="1"/>
</dbReference>
<keyword evidence="9" id="KW-0460">Magnesium</keyword>
<protein>
    <recommendedName>
        <fullName evidence="5">Luciferin 4-monooxygenase</fullName>
        <ecNumber evidence="4">1.13.12.7</ecNumber>
    </recommendedName>
</protein>
<dbReference type="Pfam" id="PF00501">
    <property type="entry name" value="AMP-binding"/>
    <property type="match status" value="1"/>
</dbReference>
<keyword evidence="12" id="KW-0576">Peroxisome</keyword>
<gene>
    <name evidence="20" type="ORF">PPYR_01111</name>
</gene>
<comment type="catalytic activity">
    <reaction evidence="15">
        <text>firefly D-luciferin + ATP + O2 = firefly oxyluciferin + hnu + AMP + CO2 + diphosphate</text>
        <dbReference type="Rhea" id="RHEA:10732"/>
        <dbReference type="ChEBI" id="CHEBI:15379"/>
        <dbReference type="ChEBI" id="CHEBI:16526"/>
        <dbReference type="ChEBI" id="CHEBI:16792"/>
        <dbReference type="ChEBI" id="CHEBI:30212"/>
        <dbReference type="ChEBI" id="CHEBI:30616"/>
        <dbReference type="ChEBI" id="CHEBI:33019"/>
        <dbReference type="ChEBI" id="CHEBI:58038"/>
        <dbReference type="ChEBI" id="CHEBI:456215"/>
        <dbReference type="EC" id="1.13.12.7"/>
    </reaction>
</comment>
<name>A0A1Y1LDF3_PHOPY</name>
<evidence type="ECO:0000259" key="17">
    <source>
        <dbReference type="Pfam" id="PF00501"/>
    </source>
</evidence>
<dbReference type="Gene3D" id="3.40.50.12780">
    <property type="entry name" value="N-terminal domain of ligase-like"/>
    <property type="match status" value="1"/>
</dbReference>
<evidence type="ECO:0000256" key="14">
    <source>
        <dbReference type="ARBA" id="ARBA00023262"/>
    </source>
</evidence>
<dbReference type="InterPro" id="IPR025110">
    <property type="entry name" value="AMP-bd_C"/>
</dbReference>
<evidence type="ECO:0000256" key="4">
    <source>
        <dbReference type="ARBA" id="ARBA00012532"/>
    </source>
</evidence>
<dbReference type="InterPro" id="IPR000873">
    <property type="entry name" value="AMP-dep_synth/lig_dom"/>
</dbReference>
<evidence type="ECO:0000256" key="8">
    <source>
        <dbReference type="ARBA" id="ARBA00022840"/>
    </source>
</evidence>
<keyword evidence="8" id="KW-0067">ATP-binding</keyword>
<dbReference type="PROSITE" id="PS00455">
    <property type="entry name" value="AMP_BINDING"/>
    <property type="match status" value="1"/>
</dbReference>
<keyword evidence="13" id="KW-0455">Luminescence</keyword>
<dbReference type="InParanoid" id="A0A1Y1LDF3"/>
<feature type="domain" description="AMP-dependent synthetase/ligase" evidence="17">
    <location>
        <begin position="35"/>
        <end position="394"/>
    </location>
</feature>
<dbReference type="OrthoDB" id="10253869at2759"/>
<keyword evidence="6" id="KW-0479">Metal-binding</keyword>
<evidence type="ECO:0000256" key="5">
    <source>
        <dbReference type="ARBA" id="ARBA00019043"/>
    </source>
</evidence>
<dbReference type="GO" id="GO:0016405">
    <property type="term" value="F:CoA-ligase activity"/>
    <property type="evidence" value="ECO:0007669"/>
    <property type="project" value="TreeGrafter"/>
</dbReference>
<dbReference type="GO" id="GO:0047077">
    <property type="term" value="F:Photinus-luciferin 4-monooxygenase (ATP-hydrolyzing) activity"/>
    <property type="evidence" value="ECO:0007669"/>
    <property type="project" value="UniProtKB-EC"/>
</dbReference>
<dbReference type="AlphaFoldDB" id="A0A1Y1LDF3"/>
<comment type="cofactor">
    <cofactor evidence="1">
        <name>Mg(2+)</name>
        <dbReference type="ChEBI" id="CHEBI:18420"/>
    </cofactor>
</comment>
<dbReference type="Gene3D" id="3.30.300.30">
    <property type="match status" value="1"/>
</dbReference>
<dbReference type="GO" id="GO:0005777">
    <property type="term" value="C:peroxisome"/>
    <property type="evidence" value="ECO:0007669"/>
    <property type="project" value="UniProtKB-SubCell"/>
</dbReference>
<dbReference type="InterPro" id="IPR042099">
    <property type="entry name" value="ANL_N_sf"/>
</dbReference>
<evidence type="ECO:0000256" key="12">
    <source>
        <dbReference type="ARBA" id="ARBA00023140"/>
    </source>
</evidence>
<reference evidence="19" key="1">
    <citation type="journal article" date="2016" name="Sci. Rep.">
        <title>Molecular characterization of firefly nuptial gifts: a multi-omics approach sheds light on postcopulatory sexual selection.</title>
        <authorList>
            <person name="Al-Wathiqui N."/>
            <person name="Fallon T.R."/>
            <person name="South A."/>
            <person name="Weng J.K."/>
            <person name="Lewis S.M."/>
        </authorList>
    </citation>
    <scope>NUCLEOTIDE SEQUENCE</scope>
</reference>
<evidence type="ECO:0000256" key="11">
    <source>
        <dbReference type="ARBA" id="ARBA00023033"/>
    </source>
</evidence>
<evidence type="ECO:0000313" key="21">
    <source>
        <dbReference type="Proteomes" id="UP000327044"/>
    </source>
</evidence>
<dbReference type="GO" id="GO:0008218">
    <property type="term" value="P:bioluminescence"/>
    <property type="evidence" value="ECO:0007669"/>
    <property type="project" value="UniProtKB-KW"/>
</dbReference>
<reference evidence="20" key="3">
    <citation type="submission" date="2019-08" db="EMBL/GenBank/DDBJ databases">
        <authorList>
            <consortium name="Photinus pyralis genome working group"/>
            <person name="Fallon T.R."/>
            <person name="Sander Lower S.E."/>
            <person name="Weng J.-K."/>
        </authorList>
    </citation>
    <scope>NUCLEOTIDE SEQUENCE</scope>
    <source>
        <strain evidence="20">1611_PpyrPB1</strain>
        <tissue evidence="20">Whole body</tissue>
    </source>
</reference>
<dbReference type="GO" id="GO:0046872">
    <property type="term" value="F:metal ion binding"/>
    <property type="evidence" value="ECO:0007669"/>
    <property type="project" value="UniProtKB-KW"/>
</dbReference>
<keyword evidence="16" id="KW-0472">Membrane</keyword>
<evidence type="ECO:0000256" key="3">
    <source>
        <dbReference type="ARBA" id="ARBA00006432"/>
    </source>
</evidence>
<evidence type="ECO:0000259" key="18">
    <source>
        <dbReference type="Pfam" id="PF13193"/>
    </source>
</evidence>
<dbReference type="EMBL" id="GEZM01058837">
    <property type="protein sequence ID" value="JAV71653.1"/>
    <property type="molecule type" value="Transcribed_RNA"/>
</dbReference>
<dbReference type="EMBL" id="VVIM01000001">
    <property type="protein sequence ID" value="KAB0804141.1"/>
    <property type="molecule type" value="Genomic_DNA"/>
</dbReference>
<comment type="similarity">
    <text evidence="3">Belongs to the ATP-dependent AMP-binding enzyme family.</text>
</comment>
<dbReference type="Proteomes" id="UP000327044">
    <property type="component" value="Unassembled WGS sequence"/>
</dbReference>
<sequence>MAANEDGILCGPQEEFKIWFDSLGKHFYACLKDKDPNDIIAIDPVSKESITAGDLLDKSVRLSCALRRLSVQKDDIVAIISENCIGYYVALLASFYCGAINFLINAAYVPRELKHAFTIAQPKIILCTSSSLPNVLKAKEELMIESTIISINEFVNNDLEYLCMNSLIQNEARVDDFKVETVDSKDIAVLCLSSGTTGLSKCVELSHRNFIPFANALRDERYLNLKDDVILSVLPFFHIYGLLICTSAIMTSVKVVVISSFKPDIFLDSIQNLKGTQLFLVPPLLQFLLKSPLVNKYDISSVKSIVVGAAPIGNDLYKEFQNRFKDITVRQVYGSTECGGLVSIQNYTDHTENVGSLIFGFKGKIVDLSTQKPVSSLQIGELCLKSMSIMVGYHNNDIETRNSFDDDGFYHTGDIGYYDEEGKLFIIDRIKEIIKYKGFQVPPSELEDIIMSHPAVQDCGVIGMPHDRAGEVPVAFVVVQDGMKVTEEELVQLVAENVSTHKHLYGGVRFMEKIPRTVTGKILRRELKTLI</sequence>
<keyword evidence="7" id="KW-0547">Nucleotide-binding</keyword>
<evidence type="ECO:0000313" key="20">
    <source>
        <dbReference type="EMBL" id="KAB0804141.1"/>
    </source>
</evidence>
<organism evidence="19">
    <name type="scientific">Photinus pyralis</name>
    <name type="common">Common eastern firefly</name>
    <name type="synonym">Lampyris pyralis</name>
    <dbReference type="NCBI Taxonomy" id="7054"/>
    <lineage>
        <taxon>Eukaryota</taxon>
        <taxon>Metazoa</taxon>
        <taxon>Ecdysozoa</taxon>
        <taxon>Arthropoda</taxon>
        <taxon>Hexapoda</taxon>
        <taxon>Insecta</taxon>
        <taxon>Pterygota</taxon>
        <taxon>Neoptera</taxon>
        <taxon>Endopterygota</taxon>
        <taxon>Coleoptera</taxon>
        <taxon>Polyphaga</taxon>
        <taxon>Elateriformia</taxon>
        <taxon>Elateroidea</taxon>
        <taxon>Lampyridae</taxon>
        <taxon>Lampyrinae</taxon>
        <taxon>Photinus</taxon>
    </lineage>
</organism>
<dbReference type="GO" id="GO:0005524">
    <property type="term" value="F:ATP binding"/>
    <property type="evidence" value="ECO:0007669"/>
    <property type="project" value="UniProtKB-KW"/>
</dbReference>
<dbReference type="EC" id="1.13.12.7" evidence="4"/>
<dbReference type="InterPro" id="IPR045851">
    <property type="entry name" value="AMP-bd_C_sf"/>
</dbReference>
<dbReference type="InterPro" id="IPR020845">
    <property type="entry name" value="AMP-binding_CS"/>
</dbReference>
<evidence type="ECO:0000256" key="9">
    <source>
        <dbReference type="ARBA" id="ARBA00022842"/>
    </source>
</evidence>
<feature type="transmembrane region" description="Helical" evidence="16">
    <location>
        <begin position="229"/>
        <end position="250"/>
    </location>
</feature>
<evidence type="ECO:0000256" key="6">
    <source>
        <dbReference type="ARBA" id="ARBA00022723"/>
    </source>
</evidence>
<dbReference type="SUPFAM" id="SSF56801">
    <property type="entry name" value="Acetyl-CoA synthetase-like"/>
    <property type="match status" value="1"/>
</dbReference>
<evidence type="ECO:0000256" key="10">
    <source>
        <dbReference type="ARBA" id="ARBA00023002"/>
    </source>
</evidence>
<accession>A0A1Y1LDF3</accession>
<evidence type="ECO:0000256" key="1">
    <source>
        <dbReference type="ARBA" id="ARBA00001946"/>
    </source>
</evidence>
<evidence type="ECO:0000256" key="7">
    <source>
        <dbReference type="ARBA" id="ARBA00022741"/>
    </source>
</evidence>
<evidence type="ECO:0000256" key="13">
    <source>
        <dbReference type="ARBA" id="ARBA00023223"/>
    </source>
</evidence>
<keyword evidence="16" id="KW-1133">Transmembrane helix</keyword>
<evidence type="ECO:0000256" key="15">
    <source>
        <dbReference type="ARBA" id="ARBA00048497"/>
    </source>
</evidence>
<reference evidence="20 21" key="2">
    <citation type="journal article" date="2018" name="Elife">
        <title>Firefly genomes illuminate parallel origins of bioluminescence in beetles.</title>
        <authorList>
            <person name="Fallon T.R."/>
            <person name="Lower S.E."/>
            <person name="Chang C.H."/>
            <person name="Bessho-Uehara M."/>
            <person name="Martin G.J."/>
            <person name="Bewick A.J."/>
            <person name="Behringer M."/>
            <person name="Debat H.J."/>
            <person name="Wong I."/>
            <person name="Day J.C."/>
            <person name="Suvorov A."/>
            <person name="Silva C.J."/>
            <person name="Stanger-Hall K.F."/>
            <person name="Hall D.W."/>
            <person name="Schmitz R.J."/>
            <person name="Nelson D.R."/>
            <person name="Lewis S.M."/>
            <person name="Shigenobu S."/>
            <person name="Bybee S.M."/>
            <person name="Larracuente A.M."/>
            <person name="Oba Y."/>
            <person name="Weng J.K."/>
        </authorList>
    </citation>
    <scope>NUCLEOTIDE SEQUENCE [LARGE SCALE GENOMIC DNA]</scope>
    <source>
        <strain evidence="20">1611_PpyrPB1</strain>
        <tissue evidence="20">Whole body</tissue>
    </source>
</reference>
<keyword evidence="14" id="KW-0599">Photoprotein</keyword>
<dbReference type="Pfam" id="PF13193">
    <property type="entry name" value="AMP-binding_C"/>
    <property type="match status" value="1"/>
</dbReference>
<keyword evidence="10" id="KW-0560">Oxidoreductase</keyword>
<comment type="subcellular location">
    <subcellularLocation>
        <location evidence="2">Peroxisome</location>
    </subcellularLocation>
</comment>
<dbReference type="CDD" id="cd05911">
    <property type="entry name" value="Firefly_Luc_like"/>
    <property type="match status" value="1"/>
</dbReference>
<keyword evidence="21" id="KW-1185">Reference proteome</keyword>
<proteinExistence type="inferred from homology"/>